<reference evidence="1" key="1">
    <citation type="submission" date="2022-12" db="EMBL/GenBank/DDBJ databases">
        <title>Genome Sequence of Lasiodiplodia mahajangana.</title>
        <authorList>
            <person name="Buettner E."/>
        </authorList>
    </citation>
    <scope>NUCLEOTIDE SEQUENCE</scope>
    <source>
        <strain evidence="1">VT137</strain>
    </source>
</reference>
<gene>
    <name evidence="1" type="ORF">O1611_g7384</name>
</gene>
<keyword evidence="2" id="KW-1185">Reference proteome</keyword>
<comment type="caution">
    <text evidence="1">The sequence shown here is derived from an EMBL/GenBank/DDBJ whole genome shotgun (WGS) entry which is preliminary data.</text>
</comment>
<proteinExistence type="predicted"/>
<protein>
    <submittedName>
        <fullName evidence="1">Uncharacterized protein</fullName>
    </submittedName>
</protein>
<accession>A0ACC2JFI7</accession>
<dbReference type="Proteomes" id="UP001153332">
    <property type="component" value="Unassembled WGS sequence"/>
</dbReference>
<evidence type="ECO:0000313" key="2">
    <source>
        <dbReference type="Proteomes" id="UP001153332"/>
    </source>
</evidence>
<evidence type="ECO:0000313" key="1">
    <source>
        <dbReference type="EMBL" id="KAJ8126255.1"/>
    </source>
</evidence>
<sequence>MPNFIGTLAAILPLVAAAPYGVSPRDGTTSCSSTSFGDDFSWTIEGFTYHASYVFSTPAHQIASGQVAFNFTNPALAETVECTAYSTWLSDFFYGNINYNCTAPAGSSTQTSFAFSRPANQLDVNQTWTCSEGEYPVTFSGRGSVVLPANCQDYYYQNPNWTSGAIYSIHNIDCGPDTLPLTPFDKTAVA</sequence>
<name>A0ACC2JFI7_9PEZI</name>
<dbReference type="EMBL" id="JAPUUL010001944">
    <property type="protein sequence ID" value="KAJ8126255.1"/>
    <property type="molecule type" value="Genomic_DNA"/>
</dbReference>
<organism evidence="1 2">
    <name type="scientific">Lasiodiplodia mahajangana</name>
    <dbReference type="NCBI Taxonomy" id="1108764"/>
    <lineage>
        <taxon>Eukaryota</taxon>
        <taxon>Fungi</taxon>
        <taxon>Dikarya</taxon>
        <taxon>Ascomycota</taxon>
        <taxon>Pezizomycotina</taxon>
        <taxon>Dothideomycetes</taxon>
        <taxon>Dothideomycetes incertae sedis</taxon>
        <taxon>Botryosphaeriales</taxon>
        <taxon>Botryosphaeriaceae</taxon>
        <taxon>Lasiodiplodia</taxon>
    </lineage>
</organism>